<dbReference type="SUPFAM" id="SSF52540">
    <property type="entry name" value="P-loop containing nucleoside triphosphate hydrolases"/>
    <property type="match status" value="1"/>
</dbReference>
<evidence type="ECO:0008006" key="4">
    <source>
        <dbReference type="Google" id="ProtNLM"/>
    </source>
</evidence>
<proteinExistence type="predicted"/>
<dbReference type="Proteomes" id="UP000178526">
    <property type="component" value="Unassembled WGS sequence"/>
</dbReference>
<dbReference type="NCBIfam" id="NF045780">
    <property type="entry name" value="TrlF_fam_ATP"/>
    <property type="match status" value="1"/>
</dbReference>
<reference evidence="2 3" key="1">
    <citation type="journal article" date="2016" name="Nat. Commun.">
        <title>Thousands of microbial genomes shed light on interconnected biogeochemical processes in an aquifer system.</title>
        <authorList>
            <person name="Anantharaman K."/>
            <person name="Brown C.T."/>
            <person name="Hug L.A."/>
            <person name="Sharon I."/>
            <person name="Castelle C.J."/>
            <person name="Probst A.J."/>
            <person name="Thomas B.C."/>
            <person name="Singh A."/>
            <person name="Wilkins M.J."/>
            <person name="Karaoz U."/>
            <person name="Brodie E.L."/>
            <person name="Williams K.H."/>
            <person name="Hubbard S.S."/>
            <person name="Banfield J.F."/>
        </authorList>
    </citation>
    <scope>NUCLEOTIDE SEQUENCE [LARGE SCALE GENOMIC DNA]</scope>
</reference>
<dbReference type="InterPro" id="IPR027417">
    <property type="entry name" value="P-loop_NTPase"/>
</dbReference>
<evidence type="ECO:0000313" key="3">
    <source>
        <dbReference type="Proteomes" id="UP000178526"/>
    </source>
</evidence>
<evidence type="ECO:0000256" key="1">
    <source>
        <dbReference type="SAM" id="Coils"/>
    </source>
</evidence>
<feature type="coiled-coil region" evidence="1">
    <location>
        <begin position="436"/>
        <end position="528"/>
    </location>
</feature>
<protein>
    <recommendedName>
        <fullName evidence="4">DNA repair protein</fullName>
    </recommendedName>
</protein>
<comment type="caution">
    <text evidence="2">The sequence shown here is derived from an EMBL/GenBank/DDBJ whole genome shotgun (WGS) entry which is preliminary data.</text>
</comment>
<dbReference type="SUPFAM" id="SSF89550">
    <property type="entry name" value="PHP domain-like"/>
    <property type="match status" value="1"/>
</dbReference>
<dbReference type="InterPro" id="IPR054787">
    <property type="entry name" value="TrlF_ATPase"/>
</dbReference>
<accession>A0A1F7RC22</accession>
<feature type="coiled-coil region" evidence="1">
    <location>
        <begin position="576"/>
        <end position="607"/>
    </location>
</feature>
<gene>
    <name evidence="2" type="ORF">A2042_05950</name>
</gene>
<sequence length="926" mass="106593">MAGFKYPKGSEWRKWDLHVHTPHTKLDNRYVVSADIDIWDEFCEKIERSDVDVIGITDYFSADNYSTFLRHYQKKYPDSKKVFFLNIEVRLNESVNKALEEVNVHLLFNHCPLENVDKFLSKLNIVKTGIDERPITCSDLNTEADFKAASVTRQSIDEAFIETFGKKAIRQDHFLVLTAANNDGIRPERGKHRKEAITDEIDKFSDGFFGGIQNQEHFLNIHRLEDEEQLIVKKPIVSGSDAHSFDELEKYLGKRVVEKDGEGKEIITKDITWIKADPTFEGLKQIFYEPEPCERVWIGPIEPDQKDGYRVIRKIKFNNTNDFPEEIEFNKNFCSIIGSRSSGKSALLAYVAHSIDKKRTEDMIKGPGEGENYYWNKITFAYAVEWDNGQSNDESPGKIVYIPQNYLFEKSKDPDEIKDKIAPVLFKVLPAFEARYTQTESNINAHNQQISEYVDEWFSLSVTIQSLDNTLKDLGDKKAVEKGKEELNSKIVKLKEENKLSEDDIKNYKKITADISAHESRIKQINTELLQISGVSTEINFFKTLKIMTLPLLENLPRKLQDGIRQDLIKKELEIIAEANKQVVSYKESMKKEKTETEEKILKIKKDNSDLIEKYQKNTELEDLVHKINEHIATIKTIDDTVTEKKNIQSKLNEYEKSTKSEIDQRKSLLEQLTTNINDADQSSLKGIKFGIEYGFDESLEIVTQKINTRDKSEFIEKGSLKIKDIRENPVKFLSAIYSGKQKVNSGNDKKEVAQEILMLTEKILFTAEMEGDKIGGFFEPTMTPGKRALFALRLILDESDDTWPLLIDQPEDDLDSRSVYAEIVPFLKDKKKERQIILVSHNANLVIGADSEQIIVANRNGDDRKNKDGKQFNYLTGSIEYTKERVKECEDTLDAQGIREHACEILDGGKTAFEKRERKYGFKTS</sequence>
<dbReference type="Gene3D" id="3.40.50.300">
    <property type="entry name" value="P-loop containing nucleotide triphosphate hydrolases"/>
    <property type="match status" value="1"/>
</dbReference>
<organism evidence="2 3">
    <name type="scientific">Candidatus Schekmanbacteria bacterium GWA2_38_11</name>
    <dbReference type="NCBI Taxonomy" id="1817876"/>
    <lineage>
        <taxon>Bacteria</taxon>
        <taxon>Candidatus Schekmaniibacteriota</taxon>
    </lineage>
</organism>
<name>A0A1F7RC22_9BACT</name>
<dbReference type="InterPro" id="IPR016195">
    <property type="entry name" value="Pol/histidinol_Pase-like"/>
</dbReference>
<dbReference type="Gene3D" id="3.20.20.140">
    <property type="entry name" value="Metal-dependent hydrolases"/>
    <property type="match status" value="1"/>
</dbReference>
<keyword evidence="1" id="KW-0175">Coiled coil</keyword>
<dbReference type="EMBL" id="MGDB01000128">
    <property type="protein sequence ID" value="OGL39089.1"/>
    <property type="molecule type" value="Genomic_DNA"/>
</dbReference>
<dbReference type="AlphaFoldDB" id="A0A1F7RC22"/>
<evidence type="ECO:0000313" key="2">
    <source>
        <dbReference type="EMBL" id="OGL39089.1"/>
    </source>
</evidence>